<feature type="compositionally biased region" description="Low complexity" evidence="1">
    <location>
        <begin position="43"/>
        <end position="56"/>
    </location>
</feature>
<dbReference type="InterPro" id="IPR011990">
    <property type="entry name" value="TPR-like_helical_dom_sf"/>
</dbReference>
<feature type="region of interest" description="Disordered" evidence="1">
    <location>
        <begin position="9"/>
        <end position="57"/>
    </location>
</feature>
<gene>
    <name evidence="2" type="ORF">PBRASI_LOCUS3752</name>
</gene>
<evidence type="ECO:0000256" key="1">
    <source>
        <dbReference type="SAM" id="MobiDB-lite"/>
    </source>
</evidence>
<dbReference type="SUPFAM" id="SSF81901">
    <property type="entry name" value="HCP-like"/>
    <property type="match status" value="1"/>
</dbReference>
<keyword evidence="3" id="KW-1185">Reference proteome</keyword>
<dbReference type="GO" id="GO:0032153">
    <property type="term" value="C:cell division site"/>
    <property type="evidence" value="ECO:0007669"/>
    <property type="project" value="TreeGrafter"/>
</dbReference>
<dbReference type="SMART" id="SM00671">
    <property type="entry name" value="SEL1"/>
    <property type="match status" value="3"/>
</dbReference>
<dbReference type="Pfam" id="PF08238">
    <property type="entry name" value="Sel1"/>
    <property type="match status" value="4"/>
</dbReference>
<dbReference type="InterPro" id="IPR052945">
    <property type="entry name" value="Mitotic_Regulator"/>
</dbReference>
<reference evidence="2" key="1">
    <citation type="submission" date="2021-06" db="EMBL/GenBank/DDBJ databases">
        <authorList>
            <person name="Kallberg Y."/>
            <person name="Tangrot J."/>
            <person name="Rosling A."/>
        </authorList>
    </citation>
    <scope>NUCLEOTIDE SEQUENCE</scope>
    <source>
        <strain evidence="2">BR232B</strain>
    </source>
</reference>
<comment type="caution">
    <text evidence="2">The sequence shown here is derived from an EMBL/GenBank/DDBJ whole genome shotgun (WGS) entry which is preliminary data.</text>
</comment>
<dbReference type="AlphaFoldDB" id="A0A9N9FBN7"/>
<dbReference type="OrthoDB" id="2148946at2759"/>
<evidence type="ECO:0000313" key="2">
    <source>
        <dbReference type="EMBL" id="CAG8523534.1"/>
    </source>
</evidence>
<dbReference type="GO" id="GO:0010972">
    <property type="term" value="P:negative regulation of G2/M transition of mitotic cell cycle"/>
    <property type="evidence" value="ECO:0007669"/>
    <property type="project" value="TreeGrafter"/>
</dbReference>
<evidence type="ECO:0000313" key="3">
    <source>
        <dbReference type="Proteomes" id="UP000789739"/>
    </source>
</evidence>
<dbReference type="PANTHER" id="PTHR43628">
    <property type="entry name" value="ACTIVATOR OF C KINASE PROTEIN 1-RELATED"/>
    <property type="match status" value="1"/>
</dbReference>
<dbReference type="InterPro" id="IPR006597">
    <property type="entry name" value="Sel1-like"/>
</dbReference>
<name>A0A9N9FBN7_9GLOM</name>
<proteinExistence type="predicted"/>
<dbReference type="EMBL" id="CAJVPI010000351">
    <property type="protein sequence ID" value="CAG8523534.1"/>
    <property type="molecule type" value="Genomic_DNA"/>
</dbReference>
<sequence length="324" mass="35806">MNTIRRLLASNKSSKDKKKKSIFQRSKSSGDLFSERPNKLPLSTRQTNTRSSSQRSLELPLRKIGMLRDNKAQYNTENGTTIKRGFKTLPRDLQQTLPVPASGTRMVGIGALALNTGNIVPAIGLGVGKSSEDLSIPQSPTACLNEADEYIQQAIQFHEQNQLDKATYFFKLAAERKSPLGYFLYGIALRHGWGCEANPTVAVKYLQKAAESAVDELQSSVIANPSIARNELVLAIHELGVCFRHGWGVPKNKQTAAYYFEMAASLGDPDAQNEIGFCYANGEGVKKNLTKAARYYRLASEQGASIMGNSWIYKKKYDEEASKN</sequence>
<accession>A0A9N9FBN7</accession>
<organism evidence="2 3">
    <name type="scientific">Paraglomus brasilianum</name>
    <dbReference type="NCBI Taxonomy" id="144538"/>
    <lineage>
        <taxon>Eukaryota</taxon>
        <taxon>Fungi</taxon>
        <taxon>Fungi incertae sedis</taxon>
        <taxon>Mucoromycota</taxon>
        <taxon>Glomeromycotina</taxon>
        <taxon>Glomeromycetes</taxon>
        <taxon>Paraglomerales</taxon>
        <taxon>Paraglomeraceae</taxon>
        <taxon>Paraglomus</taxon>
    </lineage>
</organism>
<dbReference type="PANTHER" id="PTHR43628:SF1">
    <property type="entry name" value="CHITIN SYNTHASE REGULATORY FACTOR 2-RELATED"/>
    <property type="match status" value="1"/>
</dbReference>
<dbReference type="Proteomes" id="UP000789739">
    <property type="component" value="Unassembled WGS sequence"/>
</dbReference>
<dbReference type="Gene3D" id="1.25.40.10">
    <property type="entry name" value="Tetratricopeptide repeat domain"/>
    <property type="match status" value="1"/>
</dbReference>
<protein>
    <submittedName>
        <fullName evidence="2">1074_t:CDS:1</fullName>
    </submittedName>
</protein>